<protein>
    <recommendedName>
        <fullName evidence="1">Squalene cyclase C-terminal domain-containing protein</fullName>
    </recommendedName>
</protein>
<evidence type="ECO:0000259" key="1">
    <source>
        <dbReference type="Pfam" id="PF13243"/>
    </source>
</evidence>
<proteinExistence type="predicted"/>
<evidence type="ECO:0000313" key="3">
    <source>
        <dbReference type="Proteomes" id="UP000319576"/>
    </source>
</evidence>
<gene>
    <name evidence="2" type="ORF">ETAA1_50560</name>
</gene>
<dbReference type="OrthoDB" id="246249at2"/>
<dbReference type="InterPro" id="IPR008930">
    <property type="entry name" value="Terpenoid_cyclase/PrenylTrfase"/>
</dbReference>
<sequence>MIPAALLAAAVAAPADFPPPEPTKADEPVAKAYSPAKAAAYLDGVGVGWTRERKCVTCHTNLPYLMARPKLAGDAGWKEVRKFFEADATAWAAGAKPRGPAYVVGTALGLAATDSHAGKLTQPTRDALARMWKDQRADGGWNWLKCDWPPMEHDDYYGVTLAALAVGLAPDGYAKTDAATAGLTKLRGYLEKNAAPDLHHAAMLLWASTKVDGLMNKGQQAGVVAQLRAAQRADGGWSLPALGQYRRRDEAKSPNEATASDGYATGLAVYVLRQAGVPAADPAVARGAAWLRANQRESGRWYTRSLNTDRAHYITNAGSAFAVLALAACGE</sequence>
<dbReference type="SUPFAM" id="SSF48239">
    <property type="entry name" value="Terpenoid cyclases/Protein prenyltransferases"/>
    <property type="match status" value="1"/>
</dbReference>
<evidence type="ECO:0000313" key="2">
    <source>
        <dbReference type="EMBL" id="QDU23066.1"/>
    </source>
</evidence>
<organism evidence="2 3">
    <name type="scientific">Urbifossiella limnaea</name>
    <dbReference type="NCBI Taxonomy" id="2528023"/>
    <lineage>
        <taxon>Bacteria</taxon>
        <taxon>Pseudomonadati</taxon>
        <taxon>Planctomycetota</taxon>
        <taxon>Planctomycetia</taxon>
        <taxon>Gemmatales</taxon>
        <taxon>Gemmataceae</taxon>
        <taxon>Urbifossiella</taxon>
    </lineage>
</organism>
<reference evidence="2 3" key="1">
    <citation type="submission" date="2019-02" db="EMBL/GenBank/DDBJ databases">
        <title>Deep-cultivation of Planctomycetes and their phenomic and genomic characterization uncovers novel biology.</title>
        <authorList>
            <person name="Wiegand S."/>
            <person name="Jogler M."/>
            <person name="Boedeker C."/>
            <person name="Pinto D."/>
            <person name="Vollmers J."/>
            <person name="Rivas-Marin E."/>
            <person name="Kohn T."/>
            <person name="Peeters S.H."/>
            <person name="Heuer A."/>
            <person name="Rast P."/>
            <person name="Oberbeckmann S."/>
            <person name="Bunk B."/>
            <person name="Jeske O."/>
            <person name="Meyerdierks A."/>
            <person name="Storesund J.E."/>
            <person name="Kallscheuer N."/>
            <person name="Luecker S."/>
            <person name="Lage O.M."/>
            <person name="Pohl T."/>
            <person name="Merkel B.J."/>
            <person name="Hornburger P."/>
            <person name="Mueller R.-W."/>
            <person name="Bruemmer F."/>
            <person name="Labrenz M."/>
            <person name="Spormann A.M."/>
            <person name="Op den Camp H."/>
            <person name="Overmann J."/>
            <person name="Amann R."/>
            <person name="Jetten M.S.M."/>
            <person name="Mascher T."/>
            <person name="Medema M.H."/>
            <person name="Devos D.P."/>
            <person name="Kaster A.-K."/>
            <person name="Ovreas L."/>
            <person name="Rohde M."/>
            <person name="Galperin M.Y."/>
            <person name="Jogler C."/>
        </authorList>
    </citation>
    <scope>NUCLEOTIDE SEQUENCE [LARGE SCALE GENOMIC DNA]</scope>
    <source>
        <strain evidence="2 3">ETA_A1</strain>
    </source>
</reference>
<dbReference type="RefSeq" id="WP_145243169.1">
    <property type="nucleotide sequence ID" value="NZ_CP036273.1"/>
</dbReference>
<accession>A0A517XZX9</accession>
<dbReference type="KEGG" id="uli:ETAA1_50560"/>
<dbReference type="Gene3D" id="1.50.10.20">
    <property type="match status" value="1"/>
</dbReference>
<dbReference type="Proteomes" id="UP000319576">
    <property type="component" value="Chromosome"/>
</dbReference>
<dbReference type="AlphaFoldDB" id="A0A517XZX9"/>
<dbReference type="Pfam" id="PF13243">
    <property type="entry name" value="SQHop_cyclase_C"/>
    <property type="match status" value="1"/>
</dbReference>
<name>A0A517XZX9_9BACT</name>
<dbReference type="EMBL" id="CP036273">
    <property type="protein sequence ID" value="QDU23066.1"/>
    <property type="molecule type" value="Genomic_DNA"/>
</dbReference>
<keyword evidence="3" id="KW-1185">Reference proteome</keyword>
<dbReference type="InterPro" id="IPR032696">
    <property type="entry name" value="SQ_cyclase_C"/>
</dbReference>
<feature type="domain" description="Squalene cyclase C-terminal" evidence="1">
    <location>
        <begin position="215"/>
        <end position="306"/>
    </location>
</feature>